<evidence type="ECO:0000313" key="5">
    <source>
        <dbReference type="Proteomes" id="UP000649573"/>
    </source>
</evidence>
<organism evidence="4 5">
    <name type="scientific">Lentzea flava</name>
    <dbReference type="NCBI Taxonomy" id="103732"/>
    <lineage>
        <taxon>Bacteria</taxon>
        <taxon>Bacillati</taxon>
        <taxon>Actinomycetota</taxon>
        <taxon>Actinomycetes</taxon>
        <taxon>Pseudonocardiales</taxon>
        <taxon>Pseudonocardiaceae</taxon>
        <taxon>Lentzea</taxon>
    </lineage>
</organism>
<keyword evidence="2" id="KW-0560">Oxidoreductase</keyword>
<evidence type="ECO:0000256" key="3">
    <source>
        <dbReference type="RuleBase" id="RU000363"/>
    </source>
</evidence>
<dbReference type="PRINTS" id="PR00081">
    <property type="entry name" value="GDHRDH"/>
</dbReference>
<keyword evidence="5" id="KW-1185">Reference proteome</keyword>
<evidence type="ECO:0000256" key="2">
    <source>
        <dbReference type="ARBA" id="ARBA00023002"/>
    </source>
</evidence>
<dbReference type="CDD" id="cd05233">
    <property type="entry name" value="SDR_c"/>
    <property type="match status" value="1"/>
</dbReference>
<dbReference type="Pfam" id="PF00106">
    <property type="entry name" value="adh_short"/>
    <property type="match status" value="1"/>
</dbReference>
<dbReference type="InterPro" id="IPR002347">
    <property type="entry name" value="SDR_fam"/>
</dbReference>
<dbReference type="PIRSF" id="PIRSF000126">
    <property type="entry name" value="11-beta-HSD1"/>
    <property type="match status" value="1"/>
</dbReference>
<dbReference type="PRINTS" id="PR00080">
    <property type="entry name" value="SDRFAMILY"/>
</dbReference>
<dbReference type="InterPro" id="IPR036291">
    <property type="entry name" value="NAD(P)-bd_dom_sf"/>
</dbReference>
<dbReference type="PANTHER" id="PTHR43899">
    <property type="entry name" value="RH59310P"/>
    <property type="match status" value="1"/>
</dbReference>
<sequence>MAVMTANKARPRGQRTLGQGTALVTGAGTGIGAAIAQRLAAQGTHLVLVARDAERLEVAAQRLRAEHGIDVLVVRLDLSLPDASARLAELVRDAGVEVEILVNNAAVAAVGPVAEADPETMRALIDLNAASVAQVSAYFLPGMVARGRGAIVNIASTAAYAPAPYNAAYAASKAFVLSFTRALWFETWGTGVRVVAVSPGAVETPMNPGRGVGKRRPEQVADTVMRALRGRAPAVVDGRVNAVQAFLFDRVLPTRTVTRLAGKYFRAAATRKSRQHSALAR</sequence>
<dbReference type="SUPFAM" id="SSF51735">
    <property type="entry name" value="NAD(P)-binding Rossmann-fold domains"/>
    <property type="match status" value="1"/>
</dbReference>
<accession>A0ABQ2UA09</accession>
<dbReference type="PANTHER" id="PTHR43899:SF13">
    <property type="entry name" value="RH59310P"/>
    <property type="match status" value="1"/>
</dbReference>
<protein>
    <submittedName>
        <fullName evidence="4">Dehydrogenase</fullName>
    </submittedName>
</protein>
<comment type="similarity">
    <text evidence="1 3">Belongs to the short-chain dehydrogenases/reductases (SDR) family.</text>
</comment>
<dbReference type="Proteomes" id="UP000649573">
    <property type="component" value="Unassembled WGS sequence"/>
</dbReference>
<reference evidence="5" key="1">
    <citation type="journal article" date="2019" name="Int. J. Syst. Evol. Microbiol.">
        <title>The Global Catalogue of Microorganisms (GCM) 10K type strain sequencing project: providing services to taxonomists for standard genome sequencing and annotation.</title>
        <authorList>
            <consortium name="The Broad Institute Genomics Platform"/>
            <consortium name="The Broad Institute Genome Sequencing Center for Infectious Disease"/>
            <person name="Wu L."/>
            <person name="Ma J."/>
        </authorList>
    </citation>
    <scope>NUCLEOTIDE SEQUENCE [LARGE SCALE GENOMIC DNA]</scope>
    <source>
        <strain evidence="5">JCM 3296</strain>
    </source>
</reference>
<gene>
    <name evidence="4" type="ORF">GCM10010178_03720</name>
</gene>
<dbReference type="Gene3D" id="3.40.50.720">
    <property type="entry name" value="NAD(P)-binding Rossmann-like Domain"/>
    <property type="match status" value="1"/>
</dbReference>
<comment type="caution">
    <text evidence="4">The sequence shown here is derived from an EMBL/GenBank/DDBJ whole genome shotgun (WGS) entry which is preliminary data.</text>
</comment>
<proteinExistence type="inferred from homology"/>
<evidence type="ECO:0000313" key="4">
    <source>
        <dbReference type="EMBL" id="GGU15454.1"/>
    </source>
</evidence>
<name>A0ABQ2UA09_9PSEU</name>
<dbReference type="InterPro" id="IPR051019">
    <property type="entry name" value="VLCFA-Steroid_DH"/>
</dbReference>
<evidence type="ECO:0000256" key="1">
    <source>
        <dbReference type="ARBA" id="ARBA00006484"/>
    </source>
</evidence>
<dbReference type="EMBL" id="BMRE01000001">
    <property type="protein sequence ID" value="GGU15454.1"/>
    <property type="molecule type" value="Genomic_DNA"/>
</dbReference>